<gene>
    <name evidence="10" type="ORF">MNBD_GAMMA12-537</name>
</gene>
<dbReference type="Pfam" id="PF02602">
    <property type="entry name" value="HEM4"/>
    <property type="match status" value="1"/>
</dbReference>
<evidence type="ECO:0000259" key="9">
    <source>
        <dbReference type="Pfam" id="PF02602"/>
    </source>
</evidence>
<accession>A0A3B0YG66</accession>
<feature type="domain" description="Tetrapyrrole biosynthesis uroporphyrinogen III synthase" evidence="9">
    <location>
        <begin position="24"/>
        <end position="249"/>
    </location>
</feature>
<dbReference type="EMBL" id="UOFL01000041">
    <property type="protein sequence ID" value="VAW73149.1"/>
    <property type="molecule type" value="Genomic_DNA"/>
</dbReference>
<evidence type="ECO:0000256" key="5">
    <source>
        <dbReference type="ARBA" id="ARBA00023244"/>
    </source>
</evidence>
<dbReference type="InterPro" id="IPR036108">
    <property type="entry name" value="4pyrrol_syn_uPrphyn_synt_sf"/>
</dbReference>
<evidence type="ECO:0000256" key="7">
    <source>
        <dbReference type="ARBA" id="ARBA00032649"/>
    </source>
</evidence>
<evidence type="ECO:0000313" key="10">
    <source>
        <dbReference type="EMBL" id="VAW73149.1"/>
    </source>
</evidence>
<dbReference type="GO" id="GO:0006780">
    <property type="term" value="P:uroporphyrinogen III biosynthetic process"/>
    <property type="evidence" value="ECO:0007669"/>
    <property type="project" value="InterPro"/>
</dbReference>
<comment type="catalytic activity">
    <reaction evidence="8">
        <text>hydroxymethylbilane = uroporphyrinogen III + H2O</text>
        <dbReference type="Rhea" id="RHEA:18965"/>
        <dbReference type="ChEBI" id="CHEBI:15377"/>
        <dbReference type="ChEBI" id="CHEBI:57308"/>
        <dbReference type="ChEBI" id="CHEBI:57845"/>
        <dbReference type="EC" id="4.2.1.75"/>
    </reaction>
</comment>
<evidence type="ECO:0000256" key="1">
    <source>
        <dbReference type="ARBA" id="ARBA00004772"/>
    </source>
</evidence>
<comment type="similarity">
    <text evidence="2">Belongs to the uroporphyrinogen-III synthase family.</text>
</comment>
<protein>
    <recommendedName>
        <fullName evidence="3">uroporphyrinogen-III synthase</fullName>
        <ecNumber evidence="3">4.2.1.75</ecNumber>
    </recommendedName>
    <alternativeName>
        <fullName evidence="7">Hydroxymethylbilane hydrolyase [cyclizing]</fullName>
    </alternativeName>
    <alternativeName>
        <fullName evidence="6">Uroporphyrinogen-III cosynthase</fullName>
    </alternativeName>
</protein>
<evidence type="ECO:0000256" key="8">
    <source>
        <dbReference type="ARBA" id="ARBA00048617"/>
    </source>
</evidence>
<comment type="pathway">
    <text evidence="1">Porphyrin-containing compound metabolism; protoporphyrin-IX biosynthesis; coproporphyrinogen-III from 5-aminolevulinate: step 3/4.</text>
</comment>
<sequence>MSDLATKLTGLTVCVTRPAPDAEVLAESIREMQGQAVIMPVMAIVAVADARERIENIFRTDPDIIIFISRNAVRHCIPLLSSTAKQYLKKIKVAAIGASTEKILQEQGVLVSIRPDTQSYTTESLLQSPDLQCIKGLRIIIIRGRGGRASLAEKLQQRGADVMYCELYQRILPENFNQSKFSILHQSDHIMLCSSSEIMHNILELAGAKYGAIVKKTPLLVVSPRIHKEAIRLGFQSDILVSENASNQAVLRCLTQWYAVKEN</sequence>
<evidence type="ECO:0000256" key="2">
    <source>
        <dbReference type="ARBA" id="ARBA00008133"/>
    </source>
</evidence>
<keyword evidence="4" id="KW-0456">Lyase</keyword>
<dbReference type="InterPro" id="IPR003754">
    <property type="entry name" value="4pyrrol_synth_uPrphyn_synth"/>
</dbReference>
<name>A0A3B0YG66_9ZZZZ</name>
<dbReference type="CDD" id="cd06578">
    <property type="entry name" value="HemD"/>
    <property type="match status" value="1"/>
</dbReference>
<reference evidence="10" key="1">
    <citation type="submission" date="2018-06" db="EMBL/GenBank/DDBJ databases">
        <authorList>
            <person name="Zhirakovskaya E."/>
        </authorList>
    </citation>
    <scope>NUCLEOTIDE SEQUENCE</scope>
</reference>
<keyword evidence="5" id="KW-0627">Porphyrin biosynthesis</keyword>
<evidence type="ECO:0000256" key="4">
    <source>
        <dbReference type="ARBA" id="ARBA00023239"/>
    </source>
</evidence>
<dbReference type="GO" id="GO:0004852">
    <property type="term" value="F:uroporphyrinogen-III synthase activity"/>
    <property type="evidence" value="ECO:0007669"/>
    <property type="project" value="UniProtKB-EC"/>
</dbReference>
<proteinExistence type="inferred from homology"/>
<dbReference type="InterPro" id="IPR039793">
    <property type="entry name" value="UROS/Hem4"/>
</dbReference>
<evidence type="ECO:0000256" key="6">
    <source>
        <dbReference type="ARBA" id="ARBA00031702"/>
    </source>
</evidence>
<dbReference type="AlphaFoldDB" id="A0A3B0YG66"/>
<dbReference type="Gene3D" id="3.40.50.10090">
    <property type="match status" value="2"/>
</dbReference>
<dbReference type="EC" id="4.2.1.75" evidence="3"/>
<dbReference type="SUPFAM" id="SSF69618">
    <property type="entry name" value="HemD-like"/>
    <property type="match status" value="1"/>
</dbReference>
<dbReference type="PANTHER" id="PTHR38042">
    <property type="entry name" value="UROPORPHYRINOGEN-III SYNTHASE, CHLOROPLASTIC"/>
    <property type="match status" value="1"/>
</dbReference>
<evidence type="ECO:0000256" key="3">
    <source>
        <dbReference type="ARBA" id="ARBA00013109"/>
    </source>
</evidence>
<dbReference type="PANTHER" id="PTHR38042:SF1">
    <property type="entry name" value="UROPORPHYRINOGEN-III SYNTHASE, CHLOROPLASTIC"/>
    <property type="match status" value="1"/>
</dbReference>
<organism evidence="10">
    <name type="scientific">hydrothermal vent metagenome</name>
    <dbReference type="NCBI Taxonomy" id="652676"/>
    <lineage>
        <taxon>unclassified sequences</taxon>
        <taxon>metagenomes</taxon>
        <taxon>ecological metagenomes</taxon>
    </lineage>
</organism>